<dbReference type="GO" id="GO:0016887">
    <property type="term" value="F:ATP hydrolysis activity"/>
    <property type="evidence" value="ECO:0007669"/>
    <property type="project" value="InterPro"/>
</dbReference>
<keyword evidence="7" id="KW-1185">Reference proteome</keyword>
<reference evidence="6" key="1">
    <citation type="submission" date="2021-01" db="EMBL/GenBank/DDBJ databases">
        <title>Novel species in genus Nocardioides.</title>
        <authorList>
            <person name="Zhang G."/>
        </authorList>
    </citation>
    <scope>NUCLEOTIDE SEQUENCE</scope>
    <source>
        <strain evidence="6">Zg-536</strain>
    </source>
</reference>
<dbReference type="NCBIfam" id="TIGR01727">
    <property type="entry name" value="oligo_HPY"/>
    <property type="match status" value="1"/>
</dbReference>
<dbReference type="Gene3D" id="3.40.50.300">
    <property type="entry name" value="P-loop containing nucleotide triphosphate hydrolases"/>
    <property type="match status" value="1"/>
</dbReference>
<protein>
    <submittedName>
        <fullName evidence="6">ATP-binding cassette domain-containing protein</fullName>
    </submittedName>
</protein>
<accession>A0A938Y305</accession>
<dbReference type="InterPro" id="IPR003593">
    <property type="entry name" value="AAA+_ATPase"/>
</dbReference>
<sequence>MSATTNAMTGDAPSATSAVLEVRGARKTYDVAHGRQRARLVAVDDITLQVHPGETVALVGESGCGKSTLARAAAMLSPLDAGEVLWSGQLVSGLRRRSLRARRGHTQLVFQDPAAALSPRMSIGDIVAEPLRIQGREGVAYKVTELLEAVGLDPGVASRLPRALSGGQRQRVVIARALALDPRLLVLDEPVASLDVSVQAQVLNLLSDLQAERGFGALLIAHDLAVVSSVADRIGVMYLGRIVEEGPAEQVIASPRHPYTQMLVNAIPAFTPAQRRERVAVSGDPATPWDDLPGCTFAPRCPLATDVCLEAVPAVRPVDGVEVACHHA</sequence>
<dbReference type="Pfam" id="PF08352">
    <property type="entry name" value="oligo_HPY"/>
    <property type="match status" value="1"/>
</dbReference>
<dbReference type="InterPro" id="IPR027417">
    <property type="entry name" value="P-loop_NTPase"/>
</dbReference>
<comment type="similarity">
    <text evidence="1">Belongs to the ABC transporter superfamily.</text>
</comment>
<dbReference type="RefSeq" id="WP_205290345.1">
    <property type="nucleotide sequence ID" value="NZ_CP074406.1"/>
</dbReference>
<evidence type="ECO:0000256" key="1">
    <source>
        <dbReference type="ARBA" id="ARBA00005417"/>
    </source>
</evidence>
<dbReference type="Pfam" id="PF00005">
    <property type="entry name" value="ABC_tran"/>
    <property type="match status" value="1"/>
</dbReference>
<dbReference type="CDD" id="cd03257">
    <property type="entry name" value="ABC_NikE_OppD_transporters"/>
    <property type="match status" value="1"/>
</dbReference>
<evidence type="ECO:0000256" key="4">
    <source>
        <dbReference type="ARBA" id="ARBA00022840"/>
    </source>
</evidence>
<keyword evidence="3" id="KW-0547">Nucleotide-binding</keyword>
<dbReference type="InterPro" id="IPR017871">
    <property type="entry name" value="ABC_transporter-like_CS"/>
</dbReference>
<dbReference type="Proteomes" id="UP000663791">
    <property type="component" value="Unassembled WGS sequence"/>
</dbReference>
<feature type="domain" description="ABC transporter" evidence="5">
    <location>
        <begin position="26"/>
        <end position="264"/>
    </location>
</feature>
<dbReference type="SUPFAM" id="SSF52540">
    <property type="entry name" value="P-loop containing nucleoside triphosphate hydrolases"/>
    <property type="match status" value="1"/>
</dbReference>
<evidence type="ECO:0000256" key="3">
    <source>
        <dbReference type="ARBA" id="ARBA00022741"/>
    </source>
</evidence>
<dbReference type="PANTHER" id="PTHR43776:SF7">
    <property type="entry name" value="D,D-DIPEPTIDE TRANSPORT ATP-BINDING PROTEIN DDPF-RELATED"/>
    <property type="match status" value="1"/>
</dbReference>
<dbReference type="GO" id="GO:0055085">
    <property type="term" value="P:transmembrane transport"/>
    <property type="evidence" value="ECO:0007669"/>
    <property type="project" value="UniProtKB-ARBA"/>
</dbReference>
<dbReference type="GO" id="GO:0015833">
    <property type="term" value="P:peptide transport"/>
    <property type="evidence" value="ECO:0007669"/>
    <property type="project" value="InterPro"/>
</dbReference>
<evidence type="ECO:0000259" key="5">
    <source>
        <dbReference type="PROSITE" id="PS50893"/>
    </source>
</evidence>
<gene>
    <name evidence="6" type="ORF">JK386_03970</name>
</gene>
<dbReference type="GO" id="GO:0005524">
    <property type="term" value="F:ATP binding"/>
    <property type="evidence" value="ECO:0007669"/>
    <property type="project" value="UniProtKB-KW"/>
</dbReference>
<keyword evidence="4 6" id="KW-0067">ATP-binding</keyword>
<keyword evidence="2" id="KW-0813">Transport</keyword>
<evidence type="ECO:0000313" key="7">
    <source>
        <dbReference type="Proteomes" id="UP000663791"/>
    </source>
</evidence>
<dbReference type="AlphaFoldDB" id="A0A938Y305"/>
<organism evidence="6 7">
    <name type="scientific">Nocardioides faecalis</name>
    <dbReference type="NCBI Taxonomy" id="2803858"/>
    <lineage>
        <taxon>Bacteria</taxon>
        <taxon>Bacillati</taxon>
        <taxon>Actinomycetota</taxon>
        <taxon>Actinomycetes</taxon>
        <taxon>Propionibacteriales</taxon>
        <taxon>Nocardioidaceae</taxon>
        <taxon>Nocardioides</taxon>
    </lineage>
</organism>
<proteinExistence type="inferred from homology"/>
<dbReference type="InterPro" id="IPR003439">
    <property type="entry name" value="ABC_transporter-like_ATP-bd"/>
</dbReference>
<dbReference type="EMBL" id="JAERTX010000003">
    <property type="protein sequence ID" value="MBM9459048.1"/>
    <property type="molecule type" value="Genomic_DNA"/>
</dbReference>
<dbReference type="InterPro" id="IPR013563">
    <property type="entry name" value="Oligopep_ABC_C"/>
</dbReference>
<evidence type="ECO:0000256" key="2">
    <source>
        <dbReference type="ARBA" id="ARBA00022448"/>
    </source>
</evidence>
<comment type="caution">
    <text evidence="6">The sequence shown here is derived from an EMBL/GenBank/DDBJ whole genome shotgun (WGS) entry which is preliminary data.</text>
</comment>
<dbReference type="SMART" id="SM00382">
    <property type="entry name" value="AAA"/>
    <property type="match status" value="1"/>
</dbReference>
<evidence type="ECO:0000313" key="6">
    <source>
        <dbReference type="EMBL" id="MBM9459048.1"/>
    </source>
</evidence>
<dbReference type="PROSITE" id="PS00211">
    <property type="entry name" value="ABC_TRANSPORTER_1"/>
    <property type="match status" value="1"/>
</dbReference>
<dbReference type="PROSITE" id="PS50893">
    <property type="entry name" value="ABC_TRANSPORTER_2"/>
    <property type="match status" value="1"/>
</dbReference>
<name>A0A938Y305_9ACTN</name>
<dbReference type="InterPro" id="IPR050319">
    <property type="entry name" value="ABC_transp_ATP-bind"/>
</dbReference>
<dbReference type="FunFam" id="3.40.50.300:FF:000016">
    <property type="entry name" value="Oligopeptide ABC transporter ATP-binding component"/>
    <property type="match status" value="1"/>
</dbReference>
<dbReference type="PANTHER" id="PTHR43776">
    <property type="entry name" value="TRANSPORT ATP-BINDING PROTEIN"/>
    <property type="match status" value="1"/>
</dbReference>